<dbReference type="SUPFAM" id="SSF81321">
    <property type="entry name" value="Family A G protein-coupled receptor-like"/>
    <property type="match status" value="1"/>
</dbReference>
<dbReference type="GO" id="GO:0004930">
    <property type="term" value="F:G protein-coupled receptor activity"/>
    <property type="evidence" value="ECO:0007669"/>
    <property type="project" value="InterPro"/>
</dbReference>
<feature type="transmembrane region" description="Helical" evidence="5">
    <location>
        <begin position="308"/>
        <end position="326"/>
    </location>
</feature>
<feature type="transmembrane region" description="Helical" evidence="5">
    <location>
        <begin position="275"/>
        <end position="296"/>
    </location>
</feature>
<dbReference type="AlphaFoldDB" id="A0A1X7VGH9"/>
<dbReference type="InterPro" id="IPR017981">
    <property type="entry name" value="GPCR_2-like_7TM"/>
</dbReference>
<dbReference type="OrthoDB" id="100006at2759"/>
<feature type="domain" description="G-protein coupled receptors family 2 profile 2" evidence="6">
    <location>
        <begin position="43"/>
        <end position="342"/>
    </location>
</feature>
<evidence type="ECO:0000313" key="8">
    <source>
        <dbReference type="EnsemblMetazoa" id="Aqu2.1.39166_001"/>
    </source>
</evidence>
<evidence type="ECO:0000313" key="9">
    <source>
        <dbReference type="Proteomes" id="UP000007879"/>
    </source>
</evidence>
<dbReference type="eggNOG" id="ENOG502QU1X">
    <property type="taxonomic scope" value="Eukaryota"/>
</dbReference>
<reference evidence="8" key="2">
    <citation type="submission" date="2017-05" db="UniProtKB">
        <authorList>
            <consortium name="EnsemblMetazoa"/>
        </authorList>
    </citation>
    <scope>IDENTIFICATION</scope>
</reference>
<dbReference type="InterPro" id="IPR022343">
    <property type="entry name" value="GCR1-cAMP_receptor"/>
</dbReference>
<dbReference type="STRING" id="400682.A0A1X7VGH9"/>
<reference evidence="9" key="1">
    <citation type="journal article" date="2010" name="Nature">
        <title>The Amphimedon queenslandica genome and the evolution of animal complexity.</title>
        <authorList>
            <person name="Srivastava M."/>
            <person name="Simakov O."/>
            <person name="Chapman J."/>
            <person name="Fahey B."/>
            <person name="Gauthier M.E."/>
            <person name="Mitros T."/>
            <person name="Richards G.S."/>
            <person name="Conaco C."/>
            <person name="Dacre M."/>
            <person name="Hellsten U."/>
            <person name="Larroux C."/>
            <person name="Putnam N.H."/>
            <person name="Stanke M."/>
            <person name="Adamska M."/>
            <person name="Darling A."/>
            <person name="Degnan S.M."/>
            <person name="Oakley T.H."/>
            <person name="Plachetzki D.C."/>
            <person name="Zhai Y."/>
            <person name="Adamski M."/>
            <person name="Calcino A."/>
            <person name="Cummins S.F."/>
            <person name="Goodstein D.M."/>
            <person name="Harris C."/>
            <person name="Jackson D.J."/>
            <person name="Leys S.P."/>
            <person name="Shu S."/>
            <person name="Woodcroft B.J."/>
            <person name="Vervoort M."/>
            <person name="Kosik K.S."/>
            <person name="Manning G."/>
            <person name="Degnan B.M."/>
            <person name="Rokhsar D.S."/>
        </authorList>
    </citation>
    <scope>NUCLEOTIDE SEQUENCE [LARGE SCALE GENOMIC DNA]</scope>
</reference>
<keyword evidence="9" id="KW-1185">Reference proteome</keyword>
<dbReference type="GO" id="GO:0005886">
    <property type="term" value="C:plasma membrane"/>
    <property type="evidence" value="ECO:0007669"/>
    <property type="project" value="TreeGrafter"/>
</dbReference>
<evidence type="ECO:0000256" key="4">
    <source>
        <dbReference type="ARBA" id="ARBA00023136"/>
    </source>
</evidence>
<dbReference type="InterPro" id="IPR017452">
    <property type="entry name" value="GPCR_Rhodpsn_7TM"/>
</dbReference>
<feature type="transmembrane region" description="Helical" evidence="5">
    <location>
        <begin position="45"/>
        <end position="68"/>
    </location>
</feature>
<dbReference type="GO" id="GO:0007166">
    <property type="term" value="P:cell surface receptor signaling pathway"/>
    <property type="evidence" value="ECO:0007669"/>
    <property type="project" value="InterPro"/>
</dbReference>
<dbReference type="OMA" id="ANIISWC"/>
<evidence type="ECO:0000259" key="7">
    <source>
        <dbReference type="PROSITE" id="PS50262"/>
    </source>
</evidence>
<dbReference type="GO" id="GO:0007189">
    <property type="term" value="P:adenylate cyclase-activating G protein-coupled receptor signaling pathway"/>
    <property type="evidence" value="ECO:0007669"/>
    <property type="project" value="TreeGrafter"/>
</dbReference>
<dbReference type="PROSITE" id="PS50261">
    <property type="entry name" value="G_PROTEIN_RECEP_F2_4"/>
    <property type="match status" value="1"/>
</dbReference>
<dbReference type="Gene3D" id="1.20.1070.10">
    <property type="entry name" value="Rhodopsin 7-helix transmembrane proteins"/>
    <property type="match status" value="1"/>
</dbReference>
<feature type="domain" description="G-protein coupled receptors family 1 profile" evidence="7">
    <location>
        <begin position="57"/>
        <end position="284"/>
    </location>
</feature>
<feature type="transmembrane region" description="Helical" evidence="5">
    <location>
        <begin position="164"/>
        <end position="185"/>
    </location>
</feature>
<evidence type="ECO:0000256" key="3">
    <source>
        <dbReference type="ARBA" id="ARBA00022989"/>
    </source>
</evidence>
<dbReference type="InterPro" id="IPR000832">
    <property type="entry name" value="GPCR_2_secretin-like"/>
</dbReference>
<keyword evidence="4 5" id="KW-0472">Membrane</keyword>
<keyword evidence="3 5" id="KW-1133">Transmembrane helix</keyword>
<keyword evidence="2 5" id="KW-0812">Transmembrane</keyword>
<dbReference type="PRINTS" id="PR02001">
    <property type="entry name" value="GCR1CAMPR"/>
</dbReference>
<sequence>MSSWKTPEIELTSAEVLCPSQYSINCSGSNEDSQYNLYLGPTPTYVSLVSCALSCLGSLSIILSYVFFKELRSGSRAIITFLSIADLVTSMGYMAGDINYLTHLSSANGSGDCNTFDTICSIQSYITTWSQLSSYSWNSALAIYLFLSISFAKNRAASKMIPYCHIISWGLPILIAFPLLLFNSLGFSLYSASNWCFVKDPMVSYAKKSWLNENVMTPLLIARVVPEFLTYVLIIILYSIIKIFVFKMKRRVKAESSTISGALIQNSLNKIDNKLLMIPMAFILLRIWGFIQIFFILSVSKYFDKGCVIYPVYIIHFVLGILEAIGEGGQGWANALLFIIFNSKTRSLICASTFKLCFKHCPCFRFCCRFTCCLKVLYKKRRNMIFDKTEEEEENNSILSSESTIGEHSTGLQEVSADSCRLSIQYAD</sequence>
<dbReference type="Pfam" id="PF00002">
    <property type="entry name" value="7tm_2"/>
    <property type="match status" value="1"/>
</dbReference>
<dbReference type="InParanoid" id="A0A1X7VGH9"/>
<dbReference type="Proteomes" id="UP000007879">
    <property type="component" value="Unassembled WGS sequence"/>
</dbReference>
<evidence type="ECO:0000259" key="6">
    <source>
        <dbReference type="PROSITE" id="PS50261"/>
    </source>
</evidence>
<dbReference type="PANTHER" id="PTHR23112">
    <property type="entry name" value="G PROTEIN-COUPLED RECEPTOR 157-RELATED"/>
    <property type="match status" value="1"/>
</dbReference>
<evidence type="ECO:0000256" key="1">
    <source>
        <dbReference type="ARBA" id="ARBA00004141"/>
    </source>
</evidence>
<evidence type="ECO:0000256" key="5">
    <source>
        <dbReference type="SAM" id="Phobius"/>
    </source>
</evidence>
<dbReference type="PANTHER" id="PTHR23112:SF47">
    <property type="entry name" value="G-PROTEIN COUPLED RECEPTOR 157"/>
    <property type="match status" value="1"/>
</dbReference>
<name>A0A1X7VGH9_AMPQE</name>
<organism evidence="8">
    <name type="scientific">Amphimedon queenslandica</name>
    <name type="common">Sponge</name>
    <dbReference type="NCBI Taxonomy" id="400682"/>
    <lineage>
        <taxon>Eukaryota</taxon>
        <taxon>Metazoa</taxon>
        <taxon>Porifera</taxon>
        <taxon>Demospongiae</taxon>
        <taxon>Heteroscleromorpha</taxon>
        <taxon>Haplosclerida</taxon>
        <taxon>Niphatidae</taxon>
        <taxon>Amphimedon</taxon>
    </lineage>
</organism>
<dbReference type="EnsemblMetazoa" id="XM_011412013.2">
    <property type="protein sequence ID" value="XP_011410315.1"/>
    <property type="gene ID" value="LOC105316807"/>
</dbReference>
<dbReference type="PROSITE" id="PS50262">
    <property type="entry name" value="G_PROTEIN_RECEP_F1_2"/>
    <property type="match status" value="1"/>
</dbReference>
<proteinExistence type="predicted"/>
<evidence type="ECO:0008006" key="10">
    <source>
        <dbReference type="Google" id="ProtNLM"/>
    </source>
</evidence>
<comment type="subcellular location">
    <subcellularLocation>
        <location evidence="1">Membrane</location>
        <topology evidence="1">Multi-pass membrane protein</topology>
    </subcellularLocation>
</comment>
<protein>
    <recommendedName>
        <fullName evidence="10">G-protein coupled receptors family 2 profile 2 domain-containing protein</fullName>
    </recommendedName>
</protein>
<feature type="transmembrane region" description="Helical" evidence="5">
    <location>
        <begin position="135"/>
        <end position="152"/>
    </location>
</feature>
<gene>
    <name evidence="8" type="primary">105316807</name>
</gene>
<accession>A0A1X7VGH9</accession>
<dbReference type="EnsemblMetazoa" id="Aqu2.1.39166_001">
    <property type="protein sequence ID" value="Aqu2.1.39166_001"/>
    <property type="gene ID" value="Aqu2.1.39166"/>
</dbReference>
<evidence type="ECO:0000256" key="2">
    <source>
        <dbReference type="ARBA" id="ARBA00022692"/>
    </source>
</evidence>
<feature type="transmembrane region" description="Helical" evidence="5">
    <location>
        <begin position="228"/>
        <end position="246"/>
    </location>
</feature>
<feature type="transmembrane region" description="Helical" evidence="5">
    <location>
        <begin position="77"/>
        <end position="96"/>
    </location>
</feature>